<organism evidence="5 6">
    <name type="scientific">Actinotalea fermentans</name>
    <dbReference type="NCBI Taxonomy" id="43671"/>
    <lineage>
        <taxon>Bacteria</taxon>
        <taxon>Bacillati</taxon>
        <taxon>Actinomycetota</taxon>
        <taxon>Actinomycetes</taxon>
        <taxon>Micrococcales</taxon>
        <taxon>Cellulomonadaceae</taxon>
        <taxon>Actinotalea</taxon>
    </lineage>
</organism>
<sequence length="422" mass="44399">MTRHTTRLMRLGVAATATALVLAGCGRGDGDGGAGEPAEATAVDEGAASGTIEVWAMGTEGEALGDFAQAFMDEHPDITVNVTAVPWDAAHDKIATAIAGGQTPDVSMIGTTWMGEFAATGALDPTPDLIDSSSFFEGAWETTNVGGTNYGVPWYVETRVLYYRTDLMPEAPTDWDGLTAAAQGAMDAGATYGINLQPGQTGAWQTFMPFAWQAGAEIVNEDATEFTFDTPEFVEALAKYQSFFTEGLAPTDLPQGSLEPDFMAGKIGSFVSGPWHVGILRDLDEAGMANVALAPLPAGAEEASFIGGANLAVFTDSEVRDAAWTFVEWLSQPETQVAWYGEVNDLPSVASAWDDPAIADDEYLGVFGEQLQTAVAPPSIPTWEEVASVIDTELERLCKSGADPQEVATAIQQQASSIGTGL</sequence>
<dbReference type="PANTHER" id="PTHR30061:SF50">
    <property type="entry name" value="MALTOSE_MALTODEXTRIN-BINDING PERIPLASMIC PROTEIN"/>
    <property type="match status" value="1"/>
</dbReference>
<dbReference type="CDD" id="cd14747">
    <property type="entry name" value="PBP2_MalE"/>
    <property type="match status" value="1"/>
</dbReference>
<dbReference type="Proteomes" id="UP000321484">
    <property type="component" value="Unassembled WGS sequence"/>
</dbReference>
<protein>
    <submittedName>
        <fullName evidence="5">Sugar ABC transporter substrate-binding protein</fullName>
    </submittedName>
</protein>
<dbReference type="PANTHER" id="PTHR30061">
    <property type="entry name" value="MALTOSE-BINDING PERIPLASMIC PROTEIN"/>
    <property type="match status" value="1"/>
</dbReference>
<name>A0A511YX65_9CELL</name>
<evidence type="ECO:0000313" key="6">
    <source>
        <dbReference type="Proteomes" id="UP000321484"/>
    </source>
</evidence>
<comment type="similarity">
    <text evidence="1">Belongs to the bacterial solute-binding protein 1 family.</text>
</comment>
<evidence type="ECO:0000256" key="3">
    <source>
        <dbReference type="ARBA" id="ARBA00022729"/>
    </source>
</evidence>
<feature type="chain" id="PRO_5038972396" evidence="4">
    <location>
        <begin position="20"/>
        <end position="422"/>
    </location>
</feature>
<dbReference type="RefSeq" id="WP_034247186.1">
    <property type="nucleotide sequence ID" value="NZ_BJYK01000004.1"/>
</dbReference>
<comment type="caution">
    <text evidence="5">The sequence shown here is derived from an EMBL/GenBank/DDBJ whole genome shotgun (WGS) entry which is preliminary data.</text>
</comment>
<dbReference type="OrthoDB" id="9780991at2"/>
<gene>
    <name evidence="5" type="primary">lacE</name>
    <name evidence="5" type="ORF">AFE02nite_15160</name>
</gene>
<dbReference type="GO" id="GO:1901982">
    <property type="term" value="F:maltose binding"/>
    <property type="evidence" value="ECO:0007669"/>
    <property type="project" value="TreeGrafter"/>
</dbReference>
<evidence type="ECO:0000256" key="2">
    <source>
        <dbReference type="ARBA" id="ARBA00022448"/>
    </source>
</evidence>
<feature type="signal peptide" evidence="4">
    <location>
        <begin position="1"/>
        <end position="19"/>
    </location>
</feature>
<proteinExistence type="inferred from homology"/>
<dbReference type="PROSITE" id="PS51257">
    <property type="entry name" value="PROKAR_LIPOPROTEIN"/>
    <property type="match status" value="1"/>
</dbReference>
<keyword evidence="2" id="KW-0813">Transport</keyword>
<dbReference type="Gene3D" id="3.40.190.10">
    <property type="entry name" value="Periplasmic binding protein-like II"/>
    <property type="match status" value="2"/>
</dbReference>
<reference evidence="5 6" key="1">
    <citation type="submission" date="2019-07" db="EMBL/GenBank/DDBJ databases">
        <title>Whole genome shotgun sequence of Actinotalea fermentans NBRC 105374.</title>
        <authorList>
            <person name="Hosoyama A."/>
            <person name="Uohara A."/>
            <person name="Ohji S."/>
            <person name="Ichikawa N."/>
        </authorList>
    </citation>
    <scope>NUCLEOTIDE SEQUENCE [LARGE SCALE GENOMIC DNA]</scope>
    <source>
        <strain evidence="5 6">NBRC 105374</strain>
    </source>
</reference>
<accession>A0A511YX65</accession>
<evidence type="ECO:0000313" key="5">
    <source>
        <dbReference type="EMBL" id="GEN79782.1"/>
    </source>
</evidence>
<evidence type="ECO:0000256" key="1">
    <source>
        <dbReference type="ARBA" id="ARBA00008520"/>
    </source>
</evidence>
<evidence type="ECO:0000256" key="4">
    <source>
        <dbReference type="SAM" id="SignalP"/>
    </source>
</evidence>
<dbReference type="EMBL" id="BJYK01000004">
    <property type="protein sequence ID" value="GEN79782.1"/>
    <property type="molecule type" value="Genomic_DNA"/>
</dbReference>
<dbReference type="GO" id="GO:0015768">
    <property type="term" value="P:maltose transport"/>
    <property type="evidence" value="ECO:0007669"/>
    <property type="project" value="TreeGrafter"/>
</dbReference>
<dbReference type="GO" id="GO:0055052">
    <property type="term" value="C:ATP-binding cassette (ABC) transporter complex, substrate-binding subunit-containing"/>
    <property type="evidence" value="ECO:0007669"/>
    <property type="project" value="TreeGrafter"/>
</dbReference>
<keyword evidence="6" id="KW-1185">Reference proteome</keyword>
<dbReference type="InterPro" id="IPR006059">
    <property type="entry name" value="SBP"/>
</dbReference>
<keyword evidence="3 4" id="KW-0732">Signal</keyword>
<dbReference type="GO" id="GO:0042956">
    <property type="term" value="P:maltodextrin transmembrane transport"/>
    <property type="evidence" value="ECO:0007669"/>
    <property type="project" value="TreeGrafter"/>
</dbReference>
<dbReference type="Pfam" id="PF01547">
    <property type="entry name" value="SBP_bac_1"/>
    <property type="match status" value="1"/>
</dbReference>
<dbReference type="SUPFAM" id="SSF53850">
    <property type="entry name" value="Periplasmic binding protein-like II"/>
    <property type="match status" value="1"/>
</dbReference>
<dbReference type="AlphaFoldDB" id="A0A511YX65"/>